<dbReference type="OrthoDB" id="2633577at2"/>
<keyword evidence="2" id="KW-1185">Reference proteome</keyword>
<dbReference type="EMBL" id="FXAZ01000006">
    <property type="protein sequence ID" value="SMG55953.1"/>
    <property type="molecule type" value="Genomic_DNA"/>
</dbReference>
<protein>
    <recommendedName>
        <fullName evidence="3">Dehydrogenase</fullName>
    </recommendedName>
</protein>
<gene>
    <name evidence="1" type="ORF">SAMN06295960_4066</name>
</gene>
<dbReference type="AlphaFoldDB" id="A0A1X7LRJ3"/>
<evidence type="ECO:0000313" key="1">
    <source>
        <dbReference type="EMBL" id="SMG55953.1"/>
    </source>
</evidence>
<dbReference type="STRING" id="1852522.SAMN06295960_4066"/>
<dbReference type="RefSeq" id="WP_085497346.1">
    <property type="nucleotide sequence ID" value="NZ_FXAZ01000006.1"/>
</dbReference>
<dbReference type="Proteomes" id="UP000193834">
    <property type="component" value="Unassembled WGS sequence"/>
</dbReference>
<name>A0A1X7LRJ3_9BACL</name>
<evidence type="ECO:0008006" key="3">
    <source>
        <dbReference type="Google" id="ProtNLM"/>
    </source>
</evidence>
<reference evidence="1 2" key="1">
    <citation type="submission" date="2017-04" db="EMBL/GenBank/DDBJ databases">
        <authorList>
            <person name="Afonso C.L."/>
            <person name="Miller P.J."/>
            <person name="Scott M.A."/>
            <person name="Spackman E."/>
            <person name="Goraichik I."/>
            <person name="Dimitrov K.M."/>
            <person name="Suarez D.L."/>
            <person name="Swayne D.E."/>
        </authorList>
    </citation>
    <scope>NUCLEOTIDE SEQUENCE [LARGE SCALE GENOMIC DNA]</scope>
    <source>
        <strain evidence="1 2">11</strain>
    </source>
</reference>
<sequence>MKPRERHLDPLPSARKIRRACQNELYRTVKRMKVYIPDALMKQGEELYVNKVIGNLIWIHEHGNNRKELADWWEEAVSEELAALWQVDKNRLTDCFRKAFGG</sequence>
<accession>A0A1X7LRJ3</accession>
<organism evidence="1 2">
    <name type="scientific">Paenibacillus aquistagni</name>
    <dbReference type="NCBI Taxonomy" id="1852522"/>
    <lineage>
        <taxon>Bacteria</taxon>
        <taxon>Bacillati</taxon>
        <taxon>Bacillota</taxon>
        <taxon>Bacilli</taxon>
        <taxon>Bacillales</taxon>
        <taxon>Paenibacillaceae</taxon>
        <taxon>Paenibacillus</taxon>
    </lineage>
</organism>
<proteinExistence type="predicted"/>
<evidence type="ECO:0000313" key="2">
    <source>
        <dbReference type="Proteomes" id="UP000193834"/>
    </source>
</evidence>